<dbReference type="SUPFAM" id="SSF46894">
    <property type="entry name" value="C-terminal effector domain of the bipartite response regulators"/>
    <property type="match status" value="1"/>
</dbReference>
<evidence type="ECO:0000259" key="2">
    <source>
        <dbReference type="PROSITE" id="PS50043"/>
    </source>
</evidence>
<reference evidence="3" key="1">
    <citation type="submission" date="2018-06" db="EMBL/GenBank/DDBJ databases">
        <authorList>
            <person name="Zhirakovskaya E."/>
        </authorList>
    </citation>
    <scope>NUCLEOTIDE SEQUENCE</scope>
</reference>
<dbReference type="InterPro" id="IPR036388">
    <property type="entry name" value="WH-like_DNA-bd_sf"/>
</dbReference>
<dbReference type="PROSITE" id="PS50043">
    <property type="entry name" value="HTH_LUXR_2"/>
    <property type="match status" value="1"/>
</dbReference>
<dbReference type="GO" id="GO:0006355">
    <property type="term" value="P:regulation of DNA-templated transcription"/>
    <property type="evidence" value="ECO:0007669"/>
    <property type="project" value="InterPro"/>
</dbReference>
<dbReference type="AlphaFoldDB" id="A0A3B0X7M2"/>
<dbReference type="EMBL" id="UOFE01000023">
    <property type="protein sequence ID" value="VAW51924.1"/>
    <property type="molecule type" value="Genomic_DNA"/>
</dbReference>
<dbReference type="SMART" id="SM00421">
    <property type="entry name" value="HTH_LUXR"/>
    <property type="match status" value="1"/>
</dbReference>
<dbReference type="Gene3D" id="1.10.10.10">
    <property type="entry name" value="Winged helix-like DNA-binding domain superfamily/Winged helix DNA-binding domain"/>
    <property type="match status" value="1"/>
</dbReference>
<dbReference type="Pfam" id="PF00196">
    <property type="entry name" value="GerE"/>
    <property type="match status" value="1"/>
</dbReference>
<evidence type="ECO:0000313" key="3">
    <source>
        <dbReference type="EMBL" id="VAW51924.1"/>
    </source>
</evidence>
<dbReference type="InterPro" id="IPR016032">
    <property type="entry name" value="Sig_transdc_resp-reg_C-effctor"/>
</dbReference>
<dbReference type="PRINTS" id="PR00038">
    <property type="entry name" value="HTHLUXR"/>
</dbReference>
<feature type="transmembrane region" description="Helical" evidence="1">
    <location>
        <begin position="7"/>
        <end position="28"/>
    </location>
</feature>
<evidence type="ECO:0000256" key="1">
    <source>
        <dbReference type="SAM" id="Phobius"/>
    </source>
</evidence>
<organism evidence="3">
    <name type="scientific">hydrothermal vent metagenome</name>
    <dbReference type="NCBI Taxonomy" id="652676"/>
    <lineage>
        <taxon>unclassified sequences</taxon>
        <taxon>metagenomes</taxon>
        <taxon>ecological metagenomes</taxon>
    </lineage>
</organism>
<keyword evidence="1" id="KW-0812">Transmembrane</keyword>
<dbReference type="CDD" id="cd06170">
    <property type="entry name" value="LuxR_C_like"/>
    <property type="match status" value="1"/>
</dbReference>
<sequence>MKIQKYLSTSVLIAAIVFFAYDIISDLYVGTDSYIHITLEIIICLAITAILFRELKNVASLNKTVEGEKEKTARLSGQLFEVMNKQFGDWQLSPSENEVALLLIKGLSMKEISEIRNVKEKTVRQQATQIYAKSGCAGRHELAAHFIEDLMLIDKIN</sequence>
<dbReference type="InterPro" id="IPR000792">
    <property type="entry name" value="Tscrpt_reg_LuxR_C"/>
</dbReference>
<keyword evidence="1" id="KW-0472">Membrane</keyword>
<proteinExistence type="predicted"/>
<protein>
    <submittedName>
        <fullName evidence="3">Regulatory protein LuxR</fullName>
    </submittedName>
</protein>
<feature type="transmembrane region" description="Helical" evidence="1">
    <location>
        <begin position="34"/>
        <end position="52"/>
    </location>
</feature>
<gene>
    <name evidence="3" type="ORF">MNBD_GAMMA05-2002</name>
</gene>
<keyword evidence="1" id="KW-1133">Transmembrane helix</keyword>
<accession>A0A3B0X7M2</accession>
<name>A0A3B0X7M2_9ZZZZ</name>
<dbReference type="GO" id="GO:0003677">
    <property type="term" value="F:DNA binding"/>
    <property type="evidence" value="ECO:0007669"/>
    <property type="project" value="InterPro"/>
</dbReference>
<feature type="domain" description="HTH luxR-type" evidence="2">
    <location>
        <begin position="85"/>
        <end position="150"/>
    </location>
</feature>